<evidence type="ECO:0000259" key="5">
    <source>
        <dbReference type="PROSITE" id="PS51078"/>
    </source>
</evidence>
<keyword evidence="3" id="KW-0804">Transcription</keyword>
<dbReference type="Pfam" id="PF09339">
    <property type="entry name" value="HTH_IclR"/>
    <property type="match status" value="1"/>
</dbReference>
<dbReference type="Gene3D" id="3.30.450.40">
    <property type="match status" value="1"/>
</dbReference>
<dbReference type="AlphaFoldDB" id="A0A7L5BWK0"/>
<dbReference type="Proteomes" id="UP000503336">
    <property type="component" value="Chromosome"/>
</dbReference>
<proteinExistence type="predicted"/>
<dbReference type="InterPro" id="IPR050707">
    <property type="entry name" value="HTH_MetabolicPath_Reg"/>
</dbReference>
<evidence type="ECO:0000313" key="6">
    <source>
        <dbReference type="EMBL" id="QIE54616.1"/>
    </source>
</evidence>
<dbReference type="InterPro" id="IPR029016">
    <property type="entry name" value="GAF-like_dom_sf"/>
</dbReference>
<evidence type="ECO:0000313" key="7">
    <source>
        <dbReference type="Proteomes" id="UP000503336"/>
    </source>
</evidence>
<dbReference type="Pfam" id="PF01614">
    <property type="entry name" value="IclR_C"/>
    <property type="match status" value="1"/>
</dbReference>
<dbReference type="PROSITE" id="PS51078">
    <property type="entry name" value="ICLR_ED"/>
    <property type="match status" value="1"/>
</dbReference>
<dbReference type="InterPro" id="IPR036388">
    <property type="entry name" value="WH-like_DNA-bd_sf"/>
</dbReference>
<evidence type="ECO:0000259" key="4">
    <source>
        <dbReference type="PROSITE" id="PS51077"/>
    </source>
</evidence>
<dbReference type="Gene3D" id="1.10.10.10">
    <property type="entry name" value="Winged helix-like DNA-binding domain superfamily/Winged helix DNA-binding domain"/>
    <property type="match status" value="1"/>
</dbReference>
<dbReference type="PROSITE" id="PS51077">
    <property type="entry name" value="HTH_ICLR"/>
    <property type="match status" value="1"/>
</dbReference>
<dbReference type="GO" id="GO:0003677">
    <property type="term" value="F:DNA binding"/>
    <property type="evidence" value="ECO:0007669"/>
    <property type="project" value="UniProtKB-KW"/>
</dbReference>
<evidence type="ECO:0000256" key="3">
    <source>
        <dbReference type="ARBA" id="ARBA00023163"/>
    </source>
</evidence>
<reference evidence="6 7" key="1">
    <citation type="submission" date="2020-02" db="EMBL/GenBank/DDBJ databases">
        <title>complete genome sequence of Rhodobacteraceae bacterium.</title>
        <authorList>
            <person name="Park J."/>
            <person name="Kim Y.-S."/>
            <person name="Kim K.-H."/>
        </authorList>
    </citation>
    <scope>NUCLEOTIDE SEQUENCE [LARGE SCALE GENOMIC DNA]</scope>
    <source>
        <strain evidence="6 7">RR4-56</strain>
    </source>
</reference>
<keyword evidence="2" id="KW-0238">DNA-binding</keyword>
<gene>
    <name evidence="6" type="ORF">G5B40_03680</name>
</gene>
<dbReference type="GO" id="GO:0003700">
    <property type="term" value="F:DNA-binding transcription factor activity"/>
    <property type="evidence" value="ECO:0007669"/>
    <property type="project" value="TreeGrafter"/>
</dbReference>
<accession>A0A7L5BWK0</accession>
<evidence type="ECO:0000256" key="1">
    <source>
        <dbReference type="ARBA" id="ARBA00023015"/>
    </source>
</evidence>
<dbReference type="GO" id="GO:0045892">
    <property type="term" value="P:negative regulation of DNA-templated transcription"/>
    <property type="evidence" value="ECO:0007669"/>
    <property type="project" value="TreeGrafter"/>
</dbReference>
<dbReference type="PANTHER" id="PTHR30136:SF24">
    <property type="entry name" value="HTH-TYPE TRANSCRIPTIONAL REPRESSOR ALLR"/>
    <property type="match status" value="1"/>
</dbReference>
<dbReference type="RefSeq" id="WP_165095143.1">
    <property type="nucleotide sequence ID" value="NZ_CP049056.1"/>
</dbReference>
<sequence length="274" mass="29478">MARRKSPSAAARELNGAEIDAGDKGGSRSVRRVLSMFEFMLERGEPVSMAEMIDGLGIPKSSAYELIRTLAQADYVETSAKNGGLILGRKLFQLGMAYRNQVDLMKDGARIVEELRDQTGETVQFSVLLDDHMHVLMKEEGLRPIRIVSNVGSRVPVNWAAAGRLLVSDLDDAALRRLLAATIRQSPSGRACMDIDEIMASVRAFRRAGYGSEVNEVNEHAGCVAAPVIDANGRCIAAISIVAPEQRLTGADRGALISAATDAAGRLSRRLGGE</sequence>
<dbReference type="EMBL" id="CP049056">
    <property type="protein sequence ID" value="QIE54616.1"/>
    <property type="molecule type" value="Genomic_DNA"/>
</dbReference>
<dbReference type="InterPro" id="IPR014757">
    <property type="entry name" value="Tscrpt_reg_IclR_C"/>
</dbReference>
<feature type="domain" description="IclR-ED" evidence="5">
    <location>
        <begin position="90"/>
        <end position="273"/>
    </location>
</feature>
<dbReference type="SUPFAM" id="SSF46785">
    <property type="entry name" value="Winged helix' DNA-binding domain"/>
    <property type="match status" value="1"/>
</dbReference>
<name>A0A7L5BWK0_9RHOB</name>
<keyword evidence="1" id="KW-0805">Transcription regulation</keyword>
<dbReference type="KEGG" id="hdh:G5B40_03680"/>
<organism evidence="6 7">
    <name type="scientific">Pikeienuella piscinae</name>
    <dbReference type="NCBI Taxonomy" id="2748098"/>
    <lineage>
        <taxon>Bacteria</taxon>
        <taxon>Pseudomonadati</taxon>
        <taxon>Pseudomonadota</taxon>
        <taxon>Alphaproteobacteria</taxon>
        <taxon>Rhodobacterales</taxon>
        <taxon>Paracoccaceae</taxon>
        <taxon>Pikeienuella</taxon>
    </lineage>
</organism>
<dbReference type="PANTHER" id="PTHR30136">
    <property type="entry name" value="HELIX-TURN-HELIX TRANSCRIPTIONAL REGULATOR, ICLR FAMILY"/>
    <property type="match status" value="1"/>
</dbReference>
<dbReference type="InterPro" id="IPR036390">
    <property type="entry name" value="WH_DNA-bd_sf"/>
</dbReference>
<feature type="domain" description="HTH iclR-type" evidence="4">
    <location>
        <begin position="27"/>
        <end position="89"/>
    </location>
</feature>
<evidence type="ECO:0000256" key="2">
    <source>
        <dbReference type="ARBA" id="ARBA00023125"/>
    </source>
</evidence>
<protein>
    <submittedName>
        <fullName evidence="6">IclR family transcriptional regulator</fullName>
    </submittedName>
</protein>
<dbReference type="InterPro" id="IPR005471">
    <property type="entry name" value="Tscrpt_reg_IclR_N"/>
</dbReference>
<dbReference type="SUPFAM" id="SSF55781">
    <property type="entry name" value="GAF domain-like"/>
    <property type="match status" value="1"/>
</dbReference>
<dbReference type="SMART" id="SM00346">
    <property type="entry name" value="HTH_ICLR"/>
    <property type="match status" value="1"/>
</dbReference>
<keyword evidence="7" id="KW-1185">Reference proteome</keyword>